<proteinExistence type="predicted"/>
<gene>
    <name evidence="1" type="ORF">V6N12_058049</name>
</gene>
<sequence>MARFQARSAYWKKSGRYQQSRLEAWSFMNDRKLAANIQGEGLEGFSNLRMAGDVVLLVFESSDALNRVKKDKCDALEKWFYNFETWTEESMVESRH</sequence>
<dbReference type="EMBL" id="JBBPBM010000133">
    <property type="protein sequence ID" value="KAK8504953.1"/>
    <property type="molecule type" value="Genomic_DNA"/>
</dbReference>
<keyword evidence="2" id="KW-1185">Reference proteome</keyword>
<evidence type="ECO:0000313" key="1">
    <source>
        <dbReference type="EMBL" id="KAK8504953.1"/>
    </source>
</evidence>
<reference evidence="1 2" key="1">
    <citation type="journal article" date="2024" name="G3 (Bethesda)">
        <title>Genome assembly of Hibiscus sabdariffa L. provides insights into metabolisms of medicinal natural products.</title>
        <authorList>
            <person name="Kim T."/>
        </authorList>
    </citation>
    <scope>NUCLEOTIDE SEQUENCE [LARGE SCALE GENOMIC DNA]</scope>
    <source>
        <strain evidence="1">TK-2024</strain>
        <tissue evidence="1">Old leaves</tissue>
    </source>
</reference>
<evidence type="ECO:0000313" key="2">
    <source>
        <dbReference type="Proteomes" id="UP001472677"/>
    </source>
</evidence>
<name>A0ABR2BCU7_9ROSI</name>
<dbReference type="Proteomes" id="UP001472677">
    <property type="component" value="Unassembled WGS sequence"/>
</dbReference>
<accession>A0ABR2BCU7</accession>
<organism evidence="1 2">
    <name type="scientific">Hibiscus sabdariffa</name>
    <name type="common">roselle</name>
    <dbReference type="NCBI Taxonomy" id="183260"/>
    <lineage>
        <taxon>Eukaryota</taxon>
        <taxon>Viridiplantae</taxon>
        <taxon>Streptophyta</taxon>
        <taxon>Embryophyta</taxon>
        <taxon>Tracheophyta</taxon>
        <taxon>Spermatophyta</taxon>
        <taxon>Magnoliopsida</taxon>
        <taxon>eudicotyledons</taxon>
        <taxon>Gunneridae</taxon>
        <taxon>Pentapetalae</taxon>
        <taxon>rosids</taxon>
        <taxon>malvids</taxon>
        <taxon>Malvales</taxon>
        <taxon>Malvaceae</taxon>
        <taxon>Malvoideae</taxon>
        <taxon>Hibiscus</taxon>
    </lineage>
</organism>
<comment type="caution">
    <text evidence="1">The sequence shown here is derived from an EMBL/GenBank/DDBJ whole genome shotgun (WGS) entry which is preliminary data.</text>
</comment>
<protein>
    <submittedName>
        <fullName evidence="1">Uncharacterized protein</fullName>
    </submittedName>
</protein>